<proteinExistence type="predicted"/>
<sequence length="74" mass="8414">MSSSRQPTALVIFSSMTEDDNSRSRISGHRRRAILQVSFPSWAEYLATADVPSPTYHFRRQGLASAVRYTIWPV</sequence>
<reference evidence="1" key="1">
    <citation type="journal article" date="2023" name="GigaByte">
        <title>Genome assembly of the bearded iris, Iris pallida Lam.</title>
        <authorList>
            <person name="Bruccoleri R.E."/>
            <person name="Oakeley E.J."/>
            <person name="Faust A.M.E."/>
            <person name="Altorfer M."/>
            <person name="Dessus-Babus S."/>
            <person name="Burckhardt D."/>
            <person name="Oertli M."/>
            <person name="Naumann U."/>
            <person name="Petersen F."/>
            <person name="Wong J."/>
        </authorList>
    </citation>
    <scope>NUCLEOTIDE SEQUENCE</scope>
    <source>
        <strain evidence="1">GSM-AAB239-AS_SAM_17_03QT</strain>
    </source>
</reference>
<evidence type="ECO:0000313" key="2">
    <source>
        <dbReference type="Proteomes" id="UP001140949"/>
    </source>
</evidence>
<comment type="caution">
    <text evidence="1">The sequence shown here is derived from an EMBL/GenBank/DDBJ whole genome shotgun (WGS) entry which is preliminary data.</text>
</comment>
<name>A0AAX6EQ01_IRIPA</name>
<evidence type="ECO:0000313" key="1">
    <source>
        <dbReference type="EMBL" id="KAJ6805991.1"/>
    </source>
</evidence>
<dbReference type="Proteomes" id="UP001140949">
    <property type="component" value="Unassembled WGS sequence"/>
</dbReference>
<accession>A0AAX6EQ01</accession>
<dbReference type="AlphaFoldDB" id="A0AAX6EQ01"/>
<gene>
    <name evidence="1" type="ORF">M6B38_177460</name>
</gene>
<reference evidence="1" key="2">
    <citation type="submission" date="2023-04" db="EMBL/GenBank/DDBJ databases">
        <authorList>
            <person name="Bruccoleri R.E."/>
            <person name="Oakeley E.J."/>
            <person name="Faust A.-M."/>
            <person name="Dessus-Babus S."/>
            <person name="Altorfer M."/>
            <person name="Burckhardt D."/>
            <person name="Oertli M."/>
            <person name="Naumann U."/>
            <person name="Petersen F."/>
            <person name="Wong J."/>
        </authorList>
    </citation>
    <scope>NUCLEOTIDE SEQUENCE</scope>
    <source>
        <strain evidence="1">GSM-AAB239-AS_SAM_17_03QT</strain>
        <tissue evidence="1">Leaf</tissue>
    </source>
</reference>
<organism evidence="1 2">
    <name type="scientific">Iris pallida</name>
    <name type="common">Sweet iris</name>
    <dbReference type="NCBI Taxonomy" id="29817"/>
    <lineage>
        <taxon>Eukaryota</taxon>
        <taxon>Viridiplantae</taxon>
        <taxon>Streptophyta</taxon>
        <taxon>Embryophyta</taxon>
        <taxon>Tracheophyta</taxon>
        <taxon>Spermatophyta</taxon>
        <taxon>Magnoliopsida</taxon>
        <taxon>Liliopsida</taxon>
        <taxon>Asparagales</taxon>
        <taxon>Iridaceae</taxon>
        <taxon>Iridoideae</taxon>
        <taxon>Irideae</taxon>
        <taxon>Iris</taxon>
    </lineage>
</organism>
<dbReference type="EMBL" id="JANAVB010035019">
    <property type="protein sequence ID" value="KAJ6805991.1"/>
    <property type="molecule type" value="Genomic_DNA"/>
</dbReference>
<keyword evidence="2" id="KW-1185">Reference proteome</keyword>
<protein>
    <submittedName>
        <fullName evidence="1">Ribosome biogenesis protein BOP1-like protein isoform X1</fullName>
    </submittedName>
</protein>